<dbReference type="GO" id="GO:0005737">
    <property type="term" value="C:cytoplasm"/>
    <property type="evidence" value="ECO:0007669"/>
    <property type="project" value="UniProtKB-SubCell"/>
</dbReference>
<dbReference type="InterPro" id="IPR040122">
    <property type="entry name" value="Importin_beta"/>
</dbReference>
<dbReference type="SUPFAM" id="SSF48371">
    <property type="entry name" value="ARM repeat"/>
    <property type="match status" value="1"/>
</dbReference>
<keyword evidence="2" id="KW-0813">Transport</keyword>
<evidence type="ECO:0000256" key="2">
    <source>
        <dbReference type="ARBA" id="ARBA00022448"/>
    </source>
</evidence>
<keyword evidence="5" id="KW-0653">Protein transport</keyword>
<evidence type="ECO:0000256" key="5">
    <source>
        <dbReference type="ARBA" id="ARBA00022927"/>
    </source>
</evidence>
<evidence type="ECO:0000256" key="1">
    <source>
        <dbReference type="ARBA" id="ARBA00004496"/>
    </source>
</evidence>
<dbReference type="GO" id="GO:0006606">
    <property type="term" value="P:protein import into nucleus"/>
    <property type="evidence" value="ECO:0007669"/>
    <property type="project" value="InterPro"/>
</dbReference>
<accession>A0AAD5C5Y9</accession>
<dbReference type="InterPro" id="IPR011989">
    <property type="entry name" value="ARM-like"/>
</dbReference>
<keyword evidence="3" id="KW-0963">Cytoplasm</keyword>
<dbReference type="Proteomes" id="UP001206925">
    <property type="component" value="Unassembled WGS sequence"/>
</dbReference>
<dbReference type="InterPro" id="IPR016024">
    <property type="entry name" value="ARM-type_fold"/>
</dbReference>
<comment type="caution">
    <text evidence="7">The sequence shown here is derived from an EMBL/GenBank/DDBJ whole genome shotgun (WGS) entry which is preliminary data.</text>
</comment>
<feature type="domain" description="Importin subunit beta-1/Transportin-1-like TPR repeats" evidence="6">
    <location>
        <begin position="1"/>
        <end position="213"/>
    </location>
</feature>
<dbReference type="AlphaFoldDB" id="A0AAD5C5Y9"/>
<dbReference type="PANTHER" id="PTHR10527">
    <property type="entry name" value="IMPORTIN BETA"/>
    <property type="match status" value="1"/>
</dbReference>
<reference evidence="7" key="1">
    <citation type="submission" date="2022-06" db="EMBL/GenBank/DDBJ databases">
        <title>Uncovering the hologenomic basis of an extraordinary plant invasion.</title>
        <authorList>
            <person name="Bieker V.C."/>
            <person name="Martin M.D."/>
            <person name="Gilbert T."/>
            <person name="Hodgins K."/>
            <person name="Battlay P."/>
            <person name="Petersen B."/>
            <person name="Wilson J."/>
        </authorList>
    </citation>
    <scope>NUCLEOTIDE SEQUENCE</scope>
    <source>
        <strain evidence="7">AA19_3_7</strain>
        <tissue evidence="7">Leaf</tissue>
    </source>
</reference>
<dbReference type="Pfam" id="PF25574">
    <property type="entry name" value="TPR_IMB1"/>
    <property type="match status" value="1"/>
</dbReference>
<evidence type="ECO:0000313" key="8">
    <source>
        <dbReference type="Proteomes" id="UP001206925"/>
    </source>
</evidence>
<dbReference type="InterPro" id="IPR058584">
    <property type="entry name" value="IMB1_TNPO1-like_TPR"/>
</dbReference>
<keyword evidence="8" id="KW-1185">Reference proteome</keyword>
<proteinExistence type="predicted"/>
<name>A0AAD5C5Y9_AMBAR</name>
<evidence type="ECO:0000313" key="7">
    <source>
        <dbReference type="EMBL" id="KAI7735918.1"/>
    </source>
</evidence>
<gene>
    <name evidence="7" type="ORF">M8C21_031184</name>
</gene>
<keyword evidence="4" id="KW-0677">Repeat</keyword>
<dbReference type="Gene3D" id="1.25.10.10">
    <property type="entry name" value="Leucine-rich Repeat Variant"/>
    <property type="match status" value="1"/>
</dbReference>
<evidence type="ECO:0000259" key="6">
    <source>
        <dbReference type="Pfam" id="PF25574"/>
    </source>
</evidence>
<comment type="subcellular location">
    <subcellularLocation>
        <location evidence="1">Cytoplasm</location>
    </subcellularLocation>
</comment>
<protein>
    <recommendedName>
        <fullName evidence="6">Importin subunit beta-1/Transportin-1-like TPR repeats domain-containing protein</fullName>
    </recommendedName>
</protein>
<organism evidence="7 8">
    <name type="scientific">Ambrosia artemisiifolia</name>
    <name type="common">Common ragweed</name>
    <dbReference type="NCBI Taxonomy" id="4212"/>
    <lineage>
        <taxon>Eukaryota</taxon>
        <taxon>Viridiplantae</taxon>
        <taxon>Streptophyta</taxon>
        <taxon>Embryophyta</taxon>
        <taxon>Tracheophyta</taxon>
        <taxon>Spermatophyta</taxon>
        <taxon>Magnoliopsida</taxon>
        <taxon>eudicotyledons</taxon>
        <taxon>Gunneridae</taxon>
        <taxon>Pentapetalae</taxon>
        <taxon>asterids</taxon>
        <taxon>campanulids</taxon>
        <taxon>Asterales</taxon>
        <taxon>Asteraceae</taxon>
        <taxon>Asteroideae</taxon>
        <taxon>Heliantheae alliance</taxon>
        <taxon>Heliantheae</taxon>
        <taxon>Ambrosia</taxon>
    </lineage>
</organism>
<sequence length="263" mass="29151">MRVLRQVLDSKISIVREKAMSAVGAFAYAIGPKFSDYMPLFSLLLIDGINNFKESKVCSESVRVVGDICRALDYLVLPFSKDIIQGLCYICREGVDWSVKPHIFSSFGDLELAIDIHFEDYVPLVVPLLIDAANECAQNPDWGGYGNQLKQSIFVAYSGILQGCKRSKAEIMKSLDVPHLFKFVQSAVEDPNRDENVAVAAVAVLGDLADAFALSPPNVKMFMEHLPLLSDFLGQCTLSEGERLKNTATRTLKMIDKISSIHR</sequence>
<dbReference type="EMBL" id="JAMZMK010009410">
    <property type="protein sequence ID" value="KAI7735918.1"/>
    <property type="molecule type" value="Genomic_DNA"/>
</dbReference>
<evidence type="ECO:0000256" key="3">
    <source>
        <dbReference type="ARBA" id="ARBA00022490"/>
    </source>
</evidence>
<evidence type="ECO:0000256" key="4">
    <source>
        <dbReference type="ARBA" id="ARBA00022737"/>
    </source>
</evidence>